<gene>
    <name evidence="4" type="ORF">SteCoe_20211</name>
</gene>
<dbReference type="Gene3D" id="3.30.810.10">
    <property type="entry name" value="2-Layer Sandwich"/>
    <property type="match status" value="1"/>
</dbReference>
<keyword evidence="1" id="KW-0808">Transferase</keyword>
<name>A0A1R2BSQ1_9CILI</name>
<comment type="caution">
    <text evidence="4">The sequence shown here is derived from an EMBL/GenBank/DDBJ whole genome shotgun (WGS) entry which is preliminary data.</text>
</comment>
<evidence type="ECO:0000256" key="2">
    <source>
        <dbReference type="SAM" id="Phobius"/>
    </source>
</evidence>
<dbReference type="EMBL" id="MPUH01000457">
    <property type="protein sequence ID" value="OMJ79731.1"/>
    <property type="molecule type" value="Genomic_DNA"/>
</dbReference>
<feature type="transmembrane region" description="Helical" evidence="2">
    <location>
        <begin position="136"/>
        <end position="154"/>
    </location>
</feature>
<feature type="domain" description="PIPK" evidence="3">
    <location>
        <begin position="307"/>
        <end position="641"/>
    </location>
</feature>
<evidence type="ECO:0000313" key="5">
    <source>
        <dbReference type="Proteomes" id="UP000187209"/>
    </source>
</evidence>
<keyword evidence="1" id="KW-0547">Nucleotide-binding</keyword>
<dbReference type="Proteomes" id="UP000187209">
    <property type="component" value="Unassembled WGS sequence"/>
</dbReference>
<evidence type="ECO:0000256" key="1">
    <source>
        <dbReference type="PROSITE-ProRule" id="PRU00781"/>
    </source>
</evidence>
<dbReference type="InterPro" id="IPR023610">
    <property type="entry name" value="PInositol-4/5-P-5/4-kinase"/>
</dbReference>
<reference evidence="4 5" key="1">
    <citation type="submission" date="2016-11" db="EMBL/GenBank/DDBJ databases">
        <title>The macronuclear genome of Stentor coeruleus: a giant cell with tiny introns.</title>
        <authorList>
            <person name="Slabodnick M."/>
            <person name="Ruby J.G."/>
            <person name="Reiff S.B."/>
            <person name="Swart E.C."/>
            <person name="Gosai S."/>
            <person name="Prabakaran S."/>
            <person name="Witkowska E."/>
            <person name="Larue G.E."/>
            <person name="Fisher S."/>
            <person name="Freeman R.M."/>
            <person name="Gunawardena J."/>
            <person name="Chu W."/>
            <person name="Stover N.A."/>
            <person name="Gregory B.D."/>
            <person name="Nowacki M."/>
            <person name="Derisi J."/>
            <person name="Roy S.W."/>
            <person name="Marshall W.F."/>
            <person name="Sood P."/>
        </authorList>
    </citation>
    <scope>NUCLEOTIDE SEQUENCE [LARGE SCALE GENOMIC DNA]</scope>
    <source>
        <strain evidence="4">WM001</strain>
    </source>
</reference>
<dbReference type="CDD" id="cd00139">
    <property type="entry name" value="PIPKc"/>
    <property type="match status" value="1"/>
</dbReference>
<evidence type="ECO:0000259" key="3">
    <source>
        <dbReference type="PROSITE" id="PS51455"/>
    </source>
</evidence>
<dbReference type="PANTHER" id="PTHR23086">
    <property type="entry name" value="PHOSPHATIDYLINOSITOL-4-PHOSPHATE 5-KINASE"/>
    <property type="match status" value="1"/>
</dbReference>
<feature type="transmembrane region" description="Helical" evidence="2">
    <location>
        <begin position="42"/>
        <end position="62"/>
    </location>
</feature>
<feature type="transmembrane region" description="Helical" evidence="2">
    <location>
        <begin position="253"/>
        <end position="270"/>
    </location>
</feature>
<dbReference type="SMART" id="SM00330">
    <property type="entry name" value="PIPKc"/>
    <property type="match status" value="1"/>
</dbReference>
<dbReference type="InterPro" id="IPR027483">
    <property type="entry name" value="PInositol-4-P-4/5-kinase_C_sf"/>
</dbReference>
<evidence type="ECO:0000313" key="4">
    <source>
        <dbReference type="EMBL" id="OMJ79731.1"/>
    </source>
</evidence>
<dbReference type="GO" id="GO:0005524">
    <property type="term" value="F:ATP binding"/>
    <property type="evidence" value="ECO:0007669"/>
    <property type="project" value="UniProtKB-UniRule"/>
</dbReference>
<dbReference type="PROSITE" id="PS51455">
    <property type="entry name" value="PIPK"/>
    <property type="match status" value="1"/>
</dbReference>
<accession>A0A1R2BSQ1</accession>
<feature type="transmembrane region" description="Helical" evidence="2">
    <location>
        <begin position="89"/>
        <end position="115"/>
    </location>
</feature>
<keyword evidence="1" id="KW-0418">Kinase</keyword>
<dbReference type="Gene3D" id="3.30.800.10">
    <property type="entry name" value="Phosphatidylinositol Phosphate Kinase II Beta"/>
    <property type="match status" value="1"/>
</dbReference>
<dbReference type="GO" id="GO:0046854">
    <property type="term" value="P:phosphatidylinositol phosphate biosynthetic process"/>
    <property type="evidence" value="ECO:0007669"/>
    <property type="project" value="TreeGrafter"/>
</dbReference>
<proteinExistence type="predicted"/>
<keyword evidence="2" id="KW-1133">Transmembrane helix</keyword>
<keyword evidence="2" id="KW-0472">Membrane</keyword>
<protein>
    <recommendedName>
        <fullName evidence="3">PIPK domain-containing protein</fullName>
    </recommendedName>
</protein>
<dbReference type="GO" id="GO:0016308">
    <property type="term" value="F:1-phosphatidylinositol-4-phosphate 5-kinase activity"/>
    <property type="evidence" value="ECO:0007669"/>
    <property type="project" value="TreeGrafter"/>
</dbReference>
<feature type="transmembrane region" description="Helical" evidence="2">
    <location>
        <begin position="12"/>
        <end position="30"/>
    </location>
</feature>
<keyword evidence="2" id="KW-0812">Transmembrane</keyword>
<dbReference type="OrthoDB" id="284860at2759"/>
<organism evidence="4 5">
    <name type="scientific">Stentor coeruleus</name>
    <dbReference type="NCBI Taxonomy" id="5963"/>
    <lineage>
        <taxon>Eukaryota</taxon>
        <taxon>Sar</taxon>
        <taxon>Alveolata</taxon>
        <taxon>Ciliophora</taxon>
        <taxon>Postciliodesmatophora</taxon>
        <taxon>Heterotrichea</taxon>
        <taxon>Heterotrichida</taxon>
        <taxon>Stentoridae</taxon>
        <taxon>Stentor</taxon>
    </lineage>
</organism>
<dbReference type="InterPro" id="IPR027484">
    <property type="entry name" value="PInositol-4-P-5-kinase_N"/>
</dbReference>
<feature type="transmembrane region" description="Helical" evidence="2">
    <location>
        <begin position="221"/>
        <end position="241"/>
    </location>
</feature>
<dbReference type="Pfam" id="PF01504">
    <property type="entry name" value="PIP5K"/>
    <property type="match status" value="2"/>
</dbReference>
<keyword evidence="1" id="KW-0067">ATP-binding</keyword>
<dbReference type="GO" id="GO:0005886">
    <property type="term" value="C:plasma membrane"/>
    <property type="evidence" value="ECO:0007669"/>
    <property type="project" value="TreeGrafter"/>
</dbReference>
<dbReference type="PANTHER" id="PTHR23086:SF8">
    <property type="entry name" value="PHOSPHATIDYLINOSITOL 5-PHOSPHATE 4-KINASE, ISOFORM A"/>
    <property type="match status" value="1"/>
</dbReference>
<dbReference type="SUPFAM" id="SSF56104">
    <property type="entry name" value="SAICAR synthase-like"/>
    <property type="match status" value="1"/>
</dbReference>
<sequence>MEFQEENPIAFTFLSSVNIIFSCLLILTYFKSSKFRQHPSGIIVALAFCELASTYHLMVFMWDEEKVIKELALEKARYWRWLQISEDYAIEYLCAINTTIFCFGMIAGIFYNFFLCIDLILSLRNPFTSAYKRMPIYHALVFLFTITIGGYVSWKNSMAICLFNMGKNYTKLDLITSKTTSVLLCAYILVGMFSILYASIRVYTGIKLSNLAMKKYLTRHFMYVLINTIVWSLCVASFILKKLDKRNMILEEITTYLLSIAGLVIAMIRFSDPSLYSNSHAAGEDSDEEKNKFNDNDDEWNIPVSTILTELSTELGLNIYETLHMVYKGKSKNIQMNITENMKKNVKHFSESFKSRISDIIKNSDGNLTSETIEFAPELFDFIRYISNFNNAEFAESLDPLRNIDSLISANESKGKSGSFFMFSADRRIVIKTIKEKELKDLIRILYHYARHLESNPNSLLCRMYGAFYLKFAGITPMFVILMENLTHNSGTITRLYDLKGSTLGRGKKTLKERKTIQEEIKGNKSLTPFKDLDFIRHGFKVTLNSTQYSSTIQAINRDADFLMTQGLIDYSMLLLIEDSVDGKDPVVKFGIIDFLIRYGIFKRLERLFTILLNPTKYSGASVARPSIYAKRFKDFMTRSVFQISNNY</sequence>
<dbReference type="InterPro" id="IPR002498">
    <property type="entry name" value="PInositol-4-P-4/5-kinase_core"/>
</dbReference>
<dbReference type="AlphaFoldDB" id="A0A1R2BSQ1"/>
<feature type="transmembrane region" description="Helical" evidence="2">
    <location>
        <begin position="174"/>
        <end position="200"/>
    </location>
</feature>
<keyword evidence="5" id="KW-1185">Reference proteome</keyword>